<dbReference type="Gene3D" id="3.30.420.40">
    <property type="match status" value="2"/>
</dbReference>
<comment type="caution">
    <text evidence="3">The sequence shown here is derived from an EMBL/GenBank/DDBJ whole genome shotgun (WGS) entry which is preliminary data.</text>
</comment>
<dbReference type="PANTHER" id="PTHR42749:SF1">
    <property type="entry name" value="CELL SHAPE-DETERMINING PROTEIN MREB"/>
    <property type="match status" value="1"/>
</dbReference>
<dbReference type="InterPro" id="IPR043129">
    <property type="entry name" value="ATPase_NBD"/>
</dbReference>
<dbReference type="PANTHER" id="PTHR42749">
    <property type="entry name" value="CELL SHAPE-DETERMINING PROTEIN MREB"/>
    <property type="match status" value="1"/>
</dbReference>
<sequence>MYLGIDIGTSYTKIAGMLEGEWVDINPAGQIIPTVAAYLPSTGQLYFGNLALRLDEPGAEKAFFFKLDLKRNIRFELGPYKLEELIKEFLSFLFTEYLESNAPPVKTLALSVPNYFGLRSRQILQDAARQVFGLSQIYLVPEPLAALIAYNTQNEIDPLEGTVLSIDVGGGTTDFSFLDAVSDRQEIILEAQFQIGYDAFSGSELDHGIIRNIFIPLYQMQTGHSIPEQHITGKLLLPQDRQIYNSWLVEAEKSKLEISRNGSAALYLGNFYKGRTISTRIDQSMFLAHLEPVYKKLQVYCQSLLKERAALLGLADGDSWYIDSILLQGGGALAPGVKQIITDCFPGLPVILSDSPDMVARGLCCWIDHYINKRDSLKTIYPFDFYLEIYDSIDKQMKLERIPFDTANLELEILGKYKILSFSPPSYGDPNPEGEISLRIYEVAQGEAITTQERFLGMEPVLDLKWPEGEIPAYINVYLNLYLSSLETDVERAVSPSIDINTPILPDPLSGQLDALKLIENYKYINPDLIHDFSVHLEEHKQYAYSPYDDHAQTVHYKLLCLLHILDSK</sequence>
<dbReference type="GO" id="GO:0140662">
    <property type="term" value="F:ATP-dependent protein folding chaperone"/>
    <property type="evidence" value="ECO:0007669"/>
    <property type="project" value="InterPro"/>
</dbReference>
<reference evidence="3" key="1">
    <citation type="journal article" date="2015" name="Proc. Natl. Acad. Sci. U.S.A.">
        <title>Networks of energetic and metabolic interactions define dynamics in microbial communities.</title>
        <authorList>
            <person name="Embree M."/>
            <person name="Liu J.K."/>
            <person name="Al-Bassam M.M."/>
            <person name="Zengler K."/>
        </authorList>
    </citation>
    <scope>NUCLEOTIDE SEQUENCE</scope>
</reference>
<dbReference type="AlphaFoldDB" id="A0A0W8E344"/>
<dbReference type="EMBL" id="LNQE01001896">
    <property type="protein sequence ID" value="KUG03052.1"/>
    <property type="molecule type" value="Genomic_DNA"/>
</dbReference>
<dbReference type="Pfam" id="PF00012">
    <property type="entry name" value="HSP70"/>
    <property type="match status" value="1"/>
</dbReference>
<evidence type="ECO:0000256" key="2">
    <source>
        <dbReference type="ARBA" id="ARBA00022840"/>
    </source>
</evidence>
<keyword evidence="2" id="KW-0067">ATP-binding</keyword>
<keyword evidence="1" id="KW-0547">Nucleotide-binding</keyword>
<gene>
    <name evidence="3" type="ORF">ASZ90_019595</name>
</gene>
<accession>A0A0W8E344</accession>
<evidence type="ECO:0000256" key="1">
    <source>
        <dbReference type="ARBA" id="ARBA00022741"/>
    </source>
</evidence>
<dbReference type="SUPFAM" id="SSF53067">
    <property type="entry name" value="Actin-like ATPase domain"/>
    <property type="match status" value="2"/>
</dbReference>
<dbReference type="Gene3D" id="3.90.640.10">
    <property type="entry name" value="Actin, Chain A, domain 4"/>
    <property type="match status" value="1"/>
</dbReference>
<dbReference type="InterPro" id="IPR013126">
    <property type="entry name" value="Hsp_70_fam"/>
</dbReference>
<dbReference type="PRINTS" id="PR00301">
    <property type="entry name" value="HEATSHOCK70"/>
</dbReference>
<proteinExistence type="predicted"/>
<protein>
    <submittedName>
        <fullName evidence="3">Chaperone protein dnak</fullName>
    </submittedName>
</protein>
<dbReference type="GO" id="GO:0005524">
    <property type="term" value="F:ATP binding"/>
    <property type="evidence" value="ECO:0007669"/>
    <property type="project" value="UniProtKB-KW"/>
</dbReference>
<name>A0A0W8E344_9ZZZZ</name>
<evidence type="ECO:0000313" key="3">
    <source>
        <dbReference type="EMBL" id="KUG03052.1"/>
    </source>
</evidence>
<organism evidence="3">
    <name type="scientific">hydrocarbon metagenome</name>
    <dbReference type="NCBI Taxonomy" id="938273"/>
    <lineage>
        <taxon>unclassified sequences</taxon>
        <taxon>metagenomes</taxon>
        <taxon>ecological metagenomes</taxon>
    </lineage>
</organism>